<protein>
    <recommendedName>
        <fullName evidence="3">histidine kinase</fullName>
        <ecNumber evidence="3">2.7.13.3</ecNumber>
    </recommendedName>
</protein>
<evidence type="ECO:0000313" key="15">
    <source>
        <dbReference type="Proteomes" id="UP001269819"/>
    </source>
</evidence>
<dbReference type="Proteomes" id="UP001269819">
    <property type="component" value="Unassembled WGS sequence"/>
</dbReference>
<dbReference type="InterPro" id="IPR003594">
    <property type="entry name" value="HATPase_dom"/>
</dbReference>
<evidence type="ECO:0000256" key="2">
    <source>
        <dbReference type="ARBA" id="ARBA00004370"/>
    </source>
</evidence>
<evidence type="ECO:0000256" key="4">
    <source>
        <dbReference type="ARBA" id="ARBA00022553"/>
    </source>
</evidence>
<organism evidence="14 15">
    <name type="scientific">Marinobacter xestospongiae</name>
    <dbReference type="NCBI Taxonomy" id="994319"/>
    <lineage>
        <taxon>Bacteria</taxon>
        <taxon>Pseudomonadati</taxon>
        <taxon>Pseudomonadota</taxon>
        <taxon>Gammaproteobacteria</taxon>
        <taxon>Pseudomonadales</taxon>
        <taxon>Marinobacteraceae</taxon>
        <taxon>Marinobacter</taxon>
    </lineage>
</organism>
<dbReference type="Gene3D" id="3.30.565.10">
    <property type="entry name" value="Histidine kinase-like ATPase, C-terminal domain"/>
    <property type="match status" value="1"/>
</dbReference>
<dbReference type="GO" id="GO:0004673">
    <property type="term" value="F:protein histidine kinase activity"/>
    <property type="evidence" value="ECO:0007669"/>
    <property type="project" value="UniProtKB-EC"/>
</dbReference>
<feature type="transmembrane region" description="Helical" evidence="11">
    <location>
        <begin position="12"/>
        <end position="32"/>
    </location>
</feature>
<comment type="catalytic activity">
    <reaction evidence="1">
        <text>ATP + protein L-histidine = ADP + protein N-phospho-L-histidine.</text>
        <dbReference type="EC" id="2.7.13.3"/>
    </reaction>
</comment>
<dbReference type="InterPro" id="IPR003660">
    <property type="entry name" value="HAMP_dom"/>
</dbReference>
<dbReference type="PRINTS" id="PR00344">
    <property type="entry name" value="BCTRLSENSOR"/>
</dbReference>
<keyword evidence="5 14" id="KW-0808">Transferase</keyword>
<dbReference type="InterPro" id="IPR005467">
    <property type="entry name" value="His_kinase_dom"/>
</dbReference>
<gene>
    <name evidence="14" type="ORF">RYS15_10895</name>
</gene>
<proteinExistence type="predicted"/>
<evidence type="ECO:0000256" key="9">
    <source>
        <dbReference type="ARBA" id="ARBA00023012"/>
    </source>
</evidence>
<dbReference type="InterPro" id="IPR050428">
    <property type="entry name" value="TCS_sensor_his_kinase"/>
</dbReference>
<reference evidence="14 15" key="1">
    <citation type="submission" date="2023-10" db="EMBL/GenBank/DDBJ databases">
        <title>Characteristics and mechanism of a salt-tolerant marine origin heterotrophic nitrifying- aerobic denitrifying bacteria Marinobacter xestospongiae HN1.</title>
        <authorList>
            <person name="Qi R."/>
        </authorList>
    </citation>
    <scope>NUCLEOTIDE SEQUENCE [LARGE SCALE GENOMIC DNA]</scope>
    <source>
        <strain evidence="14 15">HN1</strain>
    </source>
</reference>
<evidence type="ECO:0000256" key="3">
    <source>
        <dbReference type="ARBA" id="ARBA00012438"/>
    </source>
</evidence>
<dbReference type="PANTHER" id="PTHR45436">
    <property type="entry name" value="SENSOR HISTIDINE KINASE YKOH"/>
    <property type="match status" value="1"/>
</dbReference>
<dbReference type="InterPro" id="IPR036097">
    <property type="entry name" value="HisK_dim/P_sf"/>
</dbReference>
<keyword evidence="4" id="KW-0597">Phosphoprotein</keyword>
<evidence type="ECO:0000256" key="7">
    <source>
        <dbReference type="ARBA" id="ARBA00022777"/>
    </source>
</evidence>
<dbReference type="PANTHER" id="PTHR45436:SF5">
    <property type="entry name" value="SENSOR HISTIDINE KINASE TRCS"/>
    <property type="match status" value="1"/>
</dbReference>
<dbReference type="SUPFAM" id="SSF55874">
    <property type="entry name" value="ATPase domain of HSP90 chaperone/DNA topoisomerase II/histidine kinase"/>
    <property type="match status" value="1"/>
</dbReference>
<evidence type="ECO:0000256" key="5">
    <source>
        <dbReference type="ARBA" id="ARBA00022679"/>
    </source>
</evidence>
<evidence type="ECO:0000256" key="1">
    <source>
        <dbReference type="ARBA" id="ARBA00000085"/>
    </source>
</evidence>
<feature type="domain" description="Histidine kinase" evidence="12">
    <location>
        <begin position="241"/>
        <end position="443"/>
    </location>
</feature>
<dbReference type="Pfam" id="PF02518">
    <property type="entry name" value="HATPase_c"/>
    <property type="match status" value="1"/>
</dbReference>
<keyword evidence="7 14" id="KW-0418">Kinase</keyword>
<feature type="domain" description="HAMP" evidence="13">
    <location>
        <begin position="182"/>
        <end position="233"/>
    </location>
</feature>
<evidence type="ECO:0000256" key="11">
    <source>
        <dbReference type="SAM" id="Phobius"/>
    </source>
</evidence>
<keyword evidence="10 11" id="KW-0472">Membrane</keyword>
<evidence type="ECO:0000256" key="6">
    <source>
        <dbReference type="ARBA" id="ARBA00022692"/>
    </source>
</evidence>
<dbReference type="SMART" id="SM00387">
    <property type="entry name" value="HATPase_c"/>
    <property type="match status" value="1"/>
</dbReference>
<keyword evidence="15" id="KW-1185">Reference proteome</keyword>
<dbReference type="PROSITE" id="PS50109">
    <property type="entry name" value="HIS_KIN"/>
    <property type="match status" value="1"/>
</dbReference>
<evidence type="ECO:0000259" key="12">
    <source>
        <dbReference type="PROSITE" id="PS50109"/>
    </source>
</evidence>
<dbReference type="EC" id="2.7.13.3" evidence="3"/>
<comment type="caution">
    <text evidence="14">The sequence shown here is derived from an EMBL/GenBank/DDBJ whole genome shotgun (WGS) entry which is preliminary data.</text>
</comment>
<dbReference type="InterPro" id="IPR036890">
    <property type="entry name" value="HATPase_C_sf"/>
</dbReference>
<dbReference type="InterPro" id="IPR004358">
    <property type="entry name" value="Sig_transdc_His_kin-like_C"/>
</dbReference>
<accession>A0ABU3VY37</accession>
<dbReference type="SUPFAM" id="SSF47384">
    <property type="entry name" value="Homodimeric domain of signal transducing histidine kinase"/>
    <property type="match status" value="1"/>
</dbReference>
<name>A0ABU3VY37_9GAMM</name>
<comment type="subcellular location">
    <subcellularLocation>
        <location evidence="2">Membrane</location>
    </subcellularLocation>
</comment>
<keyword evidence="8 11" id="KW-1133">Transmembrane helix</keyword>
<dbReference type="PROSITE" id="PS50885">
    <property type="entry name" value="HAMP"/>
    <property type="match status" value="1"/>
</dbReference>
<feature type="transmembrane region" description="Helical" evidence="11">
    <location>
        <begin position="161"/>
        <end position="181"/>
    </location>
</feature>
<dbReference type="RefSeq" id="WP_316973810.1">
    <property type="nucleotide sequence ID" value="NZ_JAWIIJ010000006.1"/>
</dbReference>
<evidence type="ECO:0000259" key="13">
    <source>
        <dbReference type="PROSITE" id="PS50885"/>
    </source>
</evidence>
<dbReference type="Gene3D" id="1.10.287.130">
    <property type="match status" value="1"/>
</dbReference>
<evidence type="ECO:0000313" key="14">
    <source>
        <dbReference type="EMBL" id="MDV2079199.1"/>
    </source>
</evidence>
<keyword evidence="6 11" id="KW-0812">Transmembrane</keyword>
<sequence>MTRIKRPRSIRGALLAVLLPAGIGLMALAWVIHGLLLDRMSREFVENRLQDEVTFLEHQIRNVNGAIDALRTGDYFEEVFHHAFAIQTPTQTLISPTSWQSVLTPLLQSRQQGAIRLSPDGEPVDLLAFRRTFQLNGAAITVLVAEDMAALKDSQSALHTWTAIVSIALILLLAIIIWLGITLSMRPVSQLQAELKLLQAGQRSRIDGSAPQEFRPLVLQLNQLLDSLDQRLTRSREALANLSHSLKTPIAAVRQLLEDTDRPLDTDLRQEMASKLGELDRQLESEMRRSRFAGPQVGKSALPVKQSRDLLWMMGRLYPDKRFELSTTLGDDDRWQIEEQDLNELIGNLLDNGGKWAQTGVELTLARHHGSLLISVADDGPGVSVGALDSLGTRGLRLDEQTPGHGLGLAIVNDIVARYAGEVTFSLAPGGGLMATIQLPGTP</sequence>
<evidence type="ECO:0000256" key="10">
    <source>
        <dbReference type="ARBA" id="ARBA00023136"/>
    </source>
</evidence>
<dbReference type="EMBL" id="JAWIIJ010000006">
    <property type="protein sequence ID" value="MDV2079199.1"/>
    <property type="molecule type" value="Genomic_DNA"/>
</dbReference>
<keyword evidence="9" id="KW-0902">Two-component regulatory system</keyword>
<evidence type="ECO:0000256" key="8">
    <source>
        <dbReference type="ARBA" id="ARBA00022989"/>
    </source>
</evidence>